<evidence type="ECO:0000256" key="2">
    <source>
        <dbReference type="ARBA" id="ARBA00008974"/>
    </source>
</evidence>
<comment type="subcellular location">
    <subcellularLocation>
        <location evidence="1">Membrane</location>
        <topology evidence="1">Multi-pass membrane protein</topology>
    </subcellularLocation>
</comment>
<evidence type="ECO:0000256" key="5">
    <source>
        <dbReference type="ARBA" id="ARBA00023136"/>
    </source>
</evidence>
<evidence type="ECO:0000313" key="7">
    <source>
        <dbReference type="EMBL" id="KAK7734778.1"/>
    </source>
</evidence>
<dbReference type="Proteomes" id="UP001430848">
    <property type="component" value="Unassembled WGS sequence"/>
</dbReference>
<feature type="transmembrane region" description="Helical" evidence="6">
    <location>
        <begin position="203"/>
        <end position="224"/>
    </location>
</feature>
<feature type="transmembrane region" description="Helical" evidence="6">
    <location>
        <begin position="53"/>
        <end position="75"/>
    </location>
</feature>
<reference evidence="7 8" key="1">
    <citation type="submission" date="2024-02" db="EMBL/GenBank/DDBJ databases">
        <title>De novo assembly and annotation of 12 fungi associated with fruit tree decline syndrome in Ontario, Canada.</title>
        <authorList>
            <person name="Sulman M."/>
            <person name="Ellouze W."/>
            <person name="Ilyukhin E."/>
        </authorList>
    </citation>
    <scope>NUCLEOTIDE SEQUENCE [LARGE SCALE GENOMIC DNA]</scope>
    <source>
        <strain evidence="7 8">M169</strain>
    </source>
</reference>
<dbReference type="PANTHER" id="PTHR30618">
    <property type="entry name" value="NCS1 FAMILY PURINE/PYRIMIDINE TRANSPORTER"/>
    <property type="match status" value="1"/>
</dbReference>
<feature type="transmembrane region" description="Helical" evidence="6">
    <location>
        <begin position="178"/>
        <end position="196"/>
    </location>
</feature>
<evidence type="ECO:0000313" key="8">
    <source>
        <dbReference type="Proteomes" id="UP001430848"/>
    </source>
</evidence>
<protein>
    <recommendedName>
        <fullName evidence="9">Uridine kinase</fullName>
    </recommendedName>
</protein>
<dbReference type="PANTHER" id="PTHR30618:SF15">
    <property type="entry name" value="NICOTINAMIDE RIBOSIDE TRANSPORTER 1-RELATED"/>
    <property type="match status" value="1"/>
</dbReference>
<dbReference type="EMBL" id="JAKNSF020000015">
    <property type="protein sequence ID" value="KAK7734778.1"/>
    <property type="molecule type" value="Genomic_DNA"/>
</dbReference>
<keyword evidence="4 6" id="KW-1133">Transmembrane helix</keyword>
<proteinExistence type="inferred from homology"/>
<accession>A0ABR1PE65</accession>
<keyword evidence="5 6" id="KW-0472">Membrane</keyword>
<name>A0ABR1PE65_DIAER</name>
<dbReference type="Gene3D" id="1.10.4160.10">
    <property type="entry name" value="Hydantoin permease"/>
    <property type="match status" value="1"/>
</dbReference>
<comment type="caution">
    <text evidence="7">The sequence shown here is derived from an EMBL/GenBank/DDBJ whole genome shotgun (WGS) entry which is preliminary data.</text>
</comment>
<feature type="transmembrane region" description="Helical" evidence="6">
    <location>
        <begin position="82"/>
        <end position="102"/>
    </location>
</feature>
<sequence length="659" mass="72416">MPGDIIESRASYWAKRLECPVDEDANYRNTFWCNRDLIPIPEDRRTWTWQGFAGYWVICGINTTAWTAGSTLLSLGLSAPQAIGCMVGVALISALVAVLAGWPGSHLYLGFTVLSRASWGMRGGFWPVLNRIVTACVWMGIQAYWGGQAVKIILRAIIGPKFRDLPNTLPVTANVDTASLISFFVFIVIFLPLPMIPPEKLQLPFRIVFVMITATMFGMVGWSVHAAGGAGILMSTPATGSGSTLSWAAVFGLQSIVGSQASGCLGQSDWTRYARTPNAALFGQFICAPIFIVVTSVCGIIITSAAASIYGEYIWNPFELLLTVQAHSMSPAARAGTFFAGLGFLVDQLALCQMLNGISTGMDMAALCPKWINIRRGCYILTVIAVAICPWNYVTNPGTFITVLSGWSVFLSPMTGIVVSDYFLVRRDTMRLGPYQYLADMVVMHYHNSSLNDGENKQRRRCLVAIAGGLGSGKSTIAGHVRDRVEEQGLKCQVVTVEGFLRPRAELSEEQLNQRGAIDTLDGDAVLHMVQDLRNSRPGEDVHLPGFDEHTRETVPDGQVIQPGTQVVIIKGTYILANAQPWRKIGGLVDERWFVFVMPEVARERGARQYLDKGIVGTEEEAFRRYDEIGVYTNKYVNRHSCRVDVVIENNDDTVPLTE</sequence>
<gene>
    <name evidence="7" type="ORF">SLS63_004198</name>
</gene>
<feature type="transmembrane region" description="Helical" evidence="6">
    <location>
        <begin position="400"/>
        <end position="425"/>
    </location>
</feature>
<feature type="transmembrane region" description="Helical" evidence="6">
    <location>
        <begin position="286"/>
        <end position="315"/>
    </location>
</feature>
<dbReference type="InterPro" id="IPR027417">
    <property type="entry name" value="P-loop_NTPase"/>
</dbReference>
<dbReference type="Pfam" id="PF02133">
    <property type="entry name" value="Transp_cyt_pur"/>
    <property type="match status" value="1"/>
</dbReference>
<comment type="similarity">
    <text evidence="2">Belongs to the purine-cytosine permease (2.A.39) family.</text>
</comment>
<dbReference type="Gene3D" id="3.40.50.300">
    <property type="entry name" value="P-loop containing nucleotide triphosphate hydrolases"/>
    <property type="match status" value="1"/>
</dbReference>
<feature type="transmembrane region" description="Helical" evidence="6">
    <location>
        <begin position="335"/>
        <end position="356"/>
    </location>
</feature>
<dbReference type="InterPro" id="IPR045225">
    <property type="entry name" value="Uracil/uridine/allantoin_perm"/>
</dbReference>
<evidence type="ECO:0000256" key="1">
    <source>
        <dbReference type="ARBA" id="ARBA00004141"/>
    </source>
</evidence>
<dbReference type="InterPro" id="IPR001248">
    <property type="entry name" value="Pur-cyt_permease"/>
</dbReference>
<keyword evidence="3 6" id="KW-0812">Transmembrane</keyword>
<evidence type="ECO:0000256" key="3">
    <source>
        <dbReference type="ARBA" id="ARBA00022692"/>
    </source>
</evidence>
<feature type="transmembrane region" description="Helical" evidence="6">
    <location>
        <begin position="377"/>
        <end position="394"/>
    </location>
</feature>
<organism evidence="7 8">
    <name type="scientific">Diaporthe eres</name>
    <name type="common">Phomopsis oblonga</name>
    <dbReference type="NCBI Taxonomy" id="83184"/>
    <lineage>
        <taxon>Eukaryota</taxon>
        <taxon>Fungi</taxon>
        <taxon>Dikarya</taxon>
        <taxon>Ascomycota</taxon>
        <taxon>Pezizomycotina</taxon>
        <taxon>Sordariomycetes</taxon>
        <taxon>Sordariomycetidae</taxon>
        <taxon>Diaporthales</taxon>
        <taxon>Diaporthaceae</taxon>
        <taxon>Diaporthe</taxon>
        <taxon>Diaporthe eres species complex</taxon>
    </lineage>
</organism>
<dbReference type="SUPFAM" id="SSF52540">
    <property type="entry name" value="P-loop containing nucleoside triphosphate hydrolases"/>
    <property type="match status" value="1"/>
</dbReference>
<keyword evidence="8" id="KW-1185">Reference proteome</keyword>
<evidence type="ECO:0000256" key="4">
    <source>
        <dbReference type="ARBA" id="ARBA00022989"/>
    </source>
</evidence>
<evidence type="ECO:0008006" key="9">
    <source>
        <dbReference type="Google" id="ProtNLM"/>
    </source>
</evidence>
<evidence type="ECO:0000256" key="6">
    <source>
        <dbReference type="SAM" id="Phobius"/>
    </source>
</evidence>